<accession>A0ABD7EXV6</accession>
<organism evidence="1 2">
    <name type="scientific">Neisseria perflava</name>
    <dbReference type="NCBI Taxonomy" id="33053"/>
    <lineage>
        <taxon>Bacteria</taxon>
        <taxon>Pseudomonadati</taxon>
        <taxon>Pseudomonadota</taxon>
        <taxon>Betaproteobacteria</taxon>
        <taxon>Neisseriales</taxon>
        <taxon>Neisseriaceae</taxon>
        <taxon>Neisseria</taxon>
    </lineage>
</organism>
<dbReference type="AlphaFoldDB" id="A0ABD7EXV6"/>
<evidence type="ECO:0000313" key="2">
    <source>
        <dbReference type="Proteomes" id="UP000825360"/>
    </source>
</evidence>
<dbReference type="EMBL" id="CP079818">
    <property type="protein sequence ID" value="QXW90546.1"/>
    <property type="molecule type" value="Genomic_DNA"/>
</dbReference>
<dbReference type="Proteomes" id="UP000825360">
    <property type="component" value="Chromosome"/>
</dbReference>
<protein>
    <submittedName>
        <fullName evidence="1">Uncharacterized protein</fullName>
    </submittedName>
</protein>
<evidence type="ECO:0000313" key="1">
    <source>
        <dbReference type="EMBL" id="QXW90546.1"/>
    </source>
</evidence>
<proteinExistence type="predicted"/>
<name>A0ABD7EXV6_NEIPE</name>
<gene>
    <name evidence="1" type="ORF">LPB400_00385</name>
</gene>
<reference evidence="1 2" key="1">
    <citation type="submission" date="2021-07" db="EMBL/GenBank/DDBJ databases">
        <title>Genome sequencing of Neisseria perflava LPB0400.</title>
        <authorList>
            <person name="Kim J."/>
        </authorList>
    </citation>
    <scope>NUCLEOTIDE SEQUENCE [LARGE SCALE GENOMIC DNA]</scope>
    <source>
        <strain evidence="1 2">LPB0400</strain>
    </source>
</reference>
<dbReference type="RefSeq" id="WP_070460620.1">
    <property type="nucleotide sequence ID" value="NZ_CP079818.1"/>
</dbReference>
<dbReference type="KEGG" id="npf:LPB400_00385"/>
<sequence>MNDIKLSNKSIFFKDLFYKTSLDSISRDDIGGGEMQILAQPQIEKKSDTEFKVTAIADVSSTSKEFILTASIWVKFEFSLVHAELPDDAKIKNVAQEIFEDLVYKFIQEFTERTPFHMTTSKP</sequence>